<dbReference type="InterPro" id="IPR021144">
    <property type="entry name" value="UPF0597"/>
</dbReference>
<dbReference type="Proteomes" id="UP000632377">
    <property type="component" value="Unassembled WGS sequence"/>
</dbReference>
<comment type="caution">
    <text evidence="3">The sequence shown here is derived from an EMBL/GenBank/DDBJ whole genome shotgun (WGS) entry which is preliminary data.</text>
</comment>
<feature type="domain" description="Serine dehydratase-like alpha subunit" evidence="2">
    <location>
        <begin position="84"/>
        <end position="418"/>
    </location>
</feature>
<dbReference type="PANTHER" id="PTHR30501">
    <property type="entry name" value="UPF0597 PROTEIN YHAM"/>
    <property type="match status" value="1"/>
</dbReference>
<dbReference type="PANTHER" id="PTHR30501:SF2">
    <property type="entry name" value="UPF0597 PROTEIN YHAM"/>
    <property type="match status" value="1"/>
</dbReference>
<comment type="similarity">
    <text evidence="1">Belongs to the UPF0597 family.</text>
</comment>
<dbReference type="Pfam" id="PF03313">
    <property type="entry name" value="SDH_alpha"/>
    <property type="match status" value="1"/>
</dbReference>
<accession>A0ABS1TIS4</accession>
<evidence type="ECO:0000256" key="1">
    <source>
        <dbReference type="HAMAP-Rule" id="MF_01845"/>
    </source>
</evidence>
<dbReference type="HAMAP" id="MF_01845">
    <property type="entry name" value="UPF0597"/>
    <property type="match status" value="1"/>
</dbReference>
<organism evidence="3 4">
    <name type="scientific">Clostridium rhizosphaerae</name>
    <dbReference type="NCBI Taxonomy" id="2803861"/>
    <lineage>
        <taxon>Bacteria</taxon>
        <taxon>Bacillati</taxon>
        <taxon>Bacillota</taxon>
        <taxon>Clostridia</taxon>
        <taxon>Eubacteriales</taxon>
        <taxon>Clostridiaceae</taxon>
        <taxon>Clostridium</taxon>
    </lineage>
</organism>
<evidence type="ECO:0000259" key="2">
    <source>
        <dbReference type="Pfam" id="PF03313"/>
    </source>
</evidence>
<sequence length="426" mass="45482">MNKDKFFDILNKELVVALGCTEPIAIALAAATARKYVKGGKVIDIKVAASNNVIKNAMSVNIPGTGGCGINLAAALGSLSKDAEKSLEVLSGLTKNDIENAKEMIKEGKVSVDIANTQKKLFIEVIVKTEESYARVLVEDKHTNISLIEVDGQVIHNNISEAAYEEDIDIDFLDIDYIWDFIHEIDIKELGIIEKSIELNKTIGLEGIKNKYGLQVGKTIYDQVNKGLLSDDAVNYAMALTAAGSDARMAGCTLNVMSNSGSGNQGITATLPVVAVWERLNLSEEKLIRAVTLSHLITIYVKSKFGRLSALCGATIAATGASCGIVYLLDGDKDKIKAAIQNMLGNVTGMLCDGAKAGCALKVSTCTNAAVHSAILAMQGISIQATDGIIEDNPEKTIDNLCRLGNEGTVEADKIILNIMLDKTRC</sequence>
<name>A0ABS1TIS4_9CLOT</name>
<evidence type="ECO:0000313" key="4">
    <source>
        <dbReference type="Proteomes" id="UP000632377"/>
    </source>
</evidence>
<dbReference type="PIRSF" id="PIRSF006054">
    <property type="entry name" value="UCP006054"/>
    <property type="match status" value="1"/>
</dbReference>
<evidence type="ECO:0000313" key="3">
    <source>
        <dbReference type="EMBL" id="MBL4938677.1"/>
    </source>
</evidence>
<dbReference type="InterPro" id="IPR005130">
    <property type="entry name" value="Ser_deHydtase-like_asu"/>
</dbReference>
<dbReference type="EMBL" id="JAESWC010000027">
    <property type="protein sequence ID" value="MBL4938677.1"/>
    <property type="molecule type" value="Genomic_DNA"/>
</dbReference>
<proteinExistence type="inferred from homology"/>
<keyword evidence="4" id="KW-1185">Reference proteome</keyword>
<dbReference type="RefSeq" id="WP_202751438.1">
    <property type="nucleotide sequence ID" value="NZ_JAESWC010000027.1"/>
</dbReference>
<gene>
    <name evidence="3" type="ORF">JK636_23510</name>
</gene>
<protein>
    <recommendedName>
        <fullName evidence="1">UPF0597 protein JK636_23510</fullName>
    </recommendedName>
</protein>
<reference evidence="3 4" key="1">
    <citation type="submission" date="2021-01" db="EMBL/GenBank/DDBJ databases">
        <title>Genome public.</title>
        <authorList>
            <person name="Liu C."/>
            <person name="Sun Q."/>
        </authorList>
    </citation>
    <scope>NUCLEOTIDE SEQUENCE [LARGE SCALE GENOMIC DNA]</scope>
    <source>
        <strain evidence="3 4">YIM B02515</strain>
    </source>
</reference>